<comment type="caution">
    <text evidence="2">The sequence shown here is derived from an EMBL/GenBank/DDBJ whole genome shotgun (WGS) entry which is preliminary data.</text>
</comment>
<protein>
    <submittedName>
        <fullName evidence="2">Uncharacterized protein</fullName>
    </submittedName>
</protein>
<gene>
    <name evidence="2" type="ORF">GBAR_LOCUS27768</name>
</gene>
<proteinExistence type="predicted"/>
<feature type="region of interest" description="Disordered" evidence="1">
    <location>
        <begin position="15"/>
        <end position="36"/>
    </location>
</feature>
<feature type="compositionally biased region" description="Polar residues" evidence="1">
    <location>
        <begin position="18"/>
        <end position="36"/>
    </location>
</feature>
<reference evidence="2" key="1">
    <citation type="submission" date="2023-03" db="EMBL/GenBank/DDBJ databases">
        <authorList>
            <person name="Steffen K."/>
            <person name="Cardenas P."/>
        </authorList>
    </citation>
    <scope>NUCLEOTIDE SEQUENCE</scope>
</reference>
<keyword evidence="3" id="KW-1185">Reference proteome</keyword>
<organism evidence="2 3">
    <name type="scientific">Geodia barretti</name>
    <name type="common">Barrett's horny sponge</name>
    <dbReference type="NCBI Taxonomy" id="519541"/>
    <lineage>
        <taxon>Eukaryota</taxon>
        <taxon>Metazoa</taxon>
        <taxon>Porifera</taxon>
        <taxon>Demospongiae</taxon>
        <taxon>Heteroscleromorpha</taxon>
        <taxon>Tetractinellida</taxon>
        <taxon>Astrophorina</taxon>
        <taxon>Geodiidae</taxon>
        <taxon>Geodia</taxon>
    </lineage>
</organism>
<dbReference type="AlphaFoldDB" id="A0AA35TMY7"/>
<dbReference type="EMBL" id="CASHTH010003880">
    <property type="protein sequence ID" value="CAI8050599.1"/>
    <property type="molecule type" value="Genomic_DNA"/>
</dbReference>
<accession>A0AA35TMY7</accession>
<evidence type="ECO:0000256" key="1">
    <source>
        <dbReference type="SAM" id="MobiDB-lite"/>
    </source>
</evidence>
<dbReference type="Proteomes" id="UP001174909">
    <property type="component" value="Unassembled WGS sequence"/>
</dbReference>
<evidence type="ECO:0000313" key="3">
    <source>
        <dbReference type="Proteomes" id="UP001174909"/>
    </source>
</evidence>
<sequence>MFRDVMATSLRQVGRTGGTQSLPNISSSAPVPEIQVSSEESLTFSRKSSTESREFWEETTQLLQELSILREDVAEIACPCRKPGCPFRHDAGRTRPRAGGAMTKRRGTQHMIETRPSNSDRDSLSRKNVVSYLASIQQQQQRQRHGPQKAVQFRQDDCLVTEEPLAGLIGEEYFIRSAPSRKARRRHSCIRVSNSYPTTMNSLAVPNFLDLPYERWCSLPNGMDCHLGSSLDSLDCEKLQDVQKSFLLRRQRVHQSSIELDRW</sequence>
<name>A0AA35TMY7_GEOBA</name>
<evidence type="ECO:0000313" key="2">
    <source>
        <dbReference type="EMBL" id="CAI8050599.1"/>
    </source>
</evidence>